<dbReference type="SUPFAM" id="SSF57903">
    <property type="entry name" value="FYVE/PHD zinc finger"/>
    <property type="match status" value="1"/>
</dbReference>
<evidence type="ECO:0000256" key="5">
    <source>
        <dbReference type="SAM" id="MobiDB-lite"/>
    </source>
</evidence>
<dbReference type="PANTHER" id="PTHR46977">
    <property type="entry name" value="PROTEIN FREE1"/>
    <property type="match status" value="1"/>
</dbReference>
<dbReference type="EMBL" id="OX459123">
    <property type="protein sequence ID" value="CAI9110973.1"/>
    <property type="molecule type" value="Genomic_DNA"/>
</dbReference>
<feature type="compositionally biased region" description="Pro residues" evidence="5">
    <location>
        <begin position="77"/>
        <end position="95"/>
    </location>
</feature>
<feature type="domain" description="FYVE-type" evidence="6">
    <location>
        <begin position="389"/>
        <end position="449"/>
    </location>
</feature>
<dbReference type="GO" id="GO:0036258">
    <property type="term" value="P:multivesicular body assembly"/>
    <property type="evidence" value="ECO:0007669"/>
    <property type="project" value="InterPro"/>
</dbReference>
<feature type="region of interest" description="Disordered" evidence="5">
    <location>
        <begin position="1"/>
        <end position="131"/>
    </location>
</feature>
<feature type="region of interest" description="Disordered" evidence="5">
    <location>
        <begin position="477"/>
        <end position="496"/>
    </location>
</feature>
<reference evidence="7" key="1">
    <citation type="submission" date="2023-03" db="EMBL/GenBank/DDBJ databases">
        <authorList>
            <person name="Julca I."/>
        </authorList>
    </citation>
    <scope>NUCLEOTIDE SEQUENCE</scope>
</reference>
<dbReference type="GO" id="GO:0000813">
    <property type="term" value="C:ESCRT I complex"/>
    <property type="evidence" value="ECO:0007669"/>
    <property type="project" value="TreeGrafter"/>
</dbReference>
<dbReference type="PANTHER" id="PTHR46977:SF4">
    <property type="entry name" value="PROTEIN FREE1-LIKE"/>
    <property type="match status" value="1"/>
</dbReference>
<protein>
    <submittedName>
        <fullName evidence="7">OLC1v1011095C4</fullName>
    </submittedName>
</protein>
<dbReference type="InterPro" id="IPR045893">
    <property type="entry name" value="FREE1"/>
</dbReference>
<dbReference type="Proteomes" id="UP001161247">
    <property type="component" value="Chromosome 6"/>
</dbReference>
<dbReference type="PROSITE" id="PS50178">
    <property type="entry name" value="ZF_FYVE"/>
    <property type="match status" value="1"/>
</dbReference>
<dbReference type="GO" id="GO:0070676">
    <property type="term" value="P:intralumenal vesicle formation"/>
    <property type="evidence" value="ECO:0007669"/>
    <property type="project" value="TreeGrafter"/>
</dbReference>
<keyword evidence="1" id="KW-0479">Metal-binding</keyword>
<keyword evidence="3" id="KW-0862">Zinc</keyword>
<dbReference type="AlphaFoldDB" id="A0AAV1DW30"/>
<organism evidence="7 8">
    <name type="scientific">Oldenlandia corymbosa var. corymbosa</name>
    <dbReference type="NCBI Taxonomy" id="529605"/>
    <lineage>
        <taxon>Eukaryota</taxon>
        <taxon>Viridiplantae</taxon>
        <taxon>Streptophyta</taxon>
        <taxon>Embryophyta</taxon>
        <taxon>Tracheophyta</taxon>
        <taxon>Spermatophyta</taxon>
        <taxon>Magnoliopsida</taxon>
        <taxon>eudicotyledons</taxon>
        <taxon>Gunneridae</taxon>
        <taxon>Pentapetalae</taxon>
        <taxon>asterids</taxon>
        <taxon>lamiids</taxon>
        <taxon>Gentianales</taxon>
        <taxon>Rubiaceae</taxon>
        <taxon>Rubioideae</taxon>
        <taxon>Spermacoceae</taxon>
        <taxon>Hedyotis-Oldenlandia complex</taxon>
        <taxon>Oldenlandia</taxon>
    </lineage>
</organism>
<evidence type="ECO:0000256" key="1">
    <source>
        <dbReference type="ARBA" id="ARBA00022723"/>
    </source>
</evidence>
<sequence length="536" mass="58223">MTSPYYQYYQPNFQNPNPSNSTDPQYNNSSPNPAPGAAGHGYASASAPPVSSDYSSSADYSSNYYSSTYAPYSQNPEHPPPYSLNPNPTSQPPVQPSYSFPHSEPSYYPYDQNPAGAGPPGSYDYPNTNANYNPTYSHSSASYDGLSSAPVQNYDNTFGNNSNLGGYGDQGSYGDGVYKYTGGKSEPYGAKGTTRFGSDNGVMFDDYGRPISVSGGKGSYQNGSGNAPKIVKAVPKAEEQHDAKGTALKYRVKLLAEGYGQTDMDVLCQIGLDGIRLLDPATNRTQRIYPLENVARWEVLDSYIFAFWAKTSVDVEPKRIRLKSNSYTTSNILDMVTAASIQVKEMGGTTKPSDSVKDAEQSGEKKKAFIPWMNLVKPGNEEKDHWVPDEAVTKCTACSSVFSAFNRKHHCRNCGDIFCDKCTQGRTPLTADADAQPVRVCDRCLAEVTQRLSNTKEAATKVGGVQSHDELVRKLREEMDKNRKSSTGPISSGSGTRMREVACPTCTVHLQVQVPASGSETIECSVCQHPFLVGAH</sequence>
<dbReference type="CDD" id="cd00934">
    <property type="entry name" value="PTB"/>
    <property type="match status" value="1"/>
</dbReference>
<dbReference type="GO" id="GO:0043130">
    <property type="term" value="F:ubiquitin binding"/>
    <property type="evidence" value="ECO:0007669"/>
    <property type="project" value="InterPro"/>
</dbReference>
<name>A0AAV1DW30_OLDCO</name>
<dbReference type="InterPro" id="IPR017455">
    <property type="entry name" value="Znf_FYVE-rel"/>
</dbReference>
<feature type="compositionally biased region" description="Low complexity" evidence="5">
    <location>
        <begin position="485"/>
        <end position="496"/>
    </location>
</feature>
<evidence type="ECO:0000259" key="6">
    <source>
        <dbReference type="PROSITE" id="PS50178"/>
    </source>
</evidence>
<evidence type="ECO:0000256" key="3">
    <source>
        <dbReference type="ARBA" id="ARBA00022833"/>
    </source>
</evidence>
<evidence type="ECO:0000256" key="4">
    <source>
        <dbReference type="PROSITE-ProRule" id="PRU00091"/>
    </source>
</evidence>
<dbReference type="InterPro" id="IPR000306">
    <property type="entry name" value="Znf_FYVE"/>
</dbReference>
<dbReference type="InterPro" id="IPR013083">
    <property type="entry name" value="Znf_RING/FYVE/PHD"/>
</dbReference>
<evidence type="ECO:0000313" key="7">
    <source>
        <dbReference type="EMBL" id="CAI9110973.1"/>
    </source>
</evidence>
<feature type="compositionally biased region" description="Low complexity" evidence="5">
    <location>
        <begin position="1"/>
        <end position="73"/>
    </location>
</feature>
<evidence type="ECO:0000256" key="2">
    <source>
        <dbReference type="ARBA" id="ARBA00022771"/>
    </source>
</evidence>
<accession>A0AAV1DW30</accession>
<evidence type="ECO:0000313" key="8">
    <source>
        <dbReference type="Proteomes" id="UP001161247"/>
    </source>
</evidence>
<proteinExistence type="predicted"/>
<dbReference type="Pfam" id="PF01363">
    <property type="entry name" value="FYVE"/>
    <property type="match status" value="1"/>
</dbReference>
<keyword evidence="8" id="KW-1185">Reference proteome</keyword>
<dbReference type="Gene3D" id="3.30.40.10">
    <property type="entry name" value="Zinc/RING finger domain, C3HC4 (zinc finger)"/>
    <property type="match status" value="1"/>
</dbReference>
<keyword evidence="2 4" id="KW-0863">Zinc-finger</keyword>
<dbReference type="FunFam" id="3.30.40.10:FF:000312">
    <property type="entry name" value="Zinc finger, FYVE-type, endofin"/>
    <property type="match status" value="1"/>
</dbReference>
<dbReference type="GO" id="GO:0031902">
    <property type="term" value="C:late endosome membrane"/>
    <property type="evidence" value="ECO:0007669"/>
    <property type="project" value="TreeGrafter"/>
</dbReference>
<dbReference type="GO" id="GO:0008270">
    <property type="term" value="F:zinc ion binding"/>
    <property type="evidence" value="ECO:0007669"/>
    <property type="project" value="UniProtKB-KW"/>
</dbReference>
<dbReference type="CDD" id="cd15730">
    <property type="entry name" value="FYVE_EEA1"/>
    <property type="match status" value="1"/>
</dbReference>
<dbReference type="SMART" id="SM00064">
    <property type="entry name" value="FYVE"/>
    <property type="match status" value="1"/>
</dbReference>
<dbReference type="InterPro" id="IPR011011">
    <property type="entry name" value="Znf_FYVE_PHD"/>
</dbReference>
<gene>
    <name evidence="7" type="ORF">OLC1_LOCUS18500</name>
</gene>